<dbReference type="Gene3D" id="3.10.129.10">
    <property type="entry name" value="Hotdog Thioesterase"/>
    <property type="match status" value="1"/>
</dbReference>
<proteinExistence type="predicted"/>
<accession>A0A8J7KMV6</accession>
<dbReference type="SUPFAM" id="SSF54637">
    <property type="entry name" value="Thioesterase/thiol ester dehydrase-isomerase"/>
    <property type="match status" value="1"/>
</dbReference>
<sequence length="226" mass="23767">MLIDGRFCGPPDSGNGGYTSGLLAGLVPGVGPGDAVEVTLRKPPPLDVELRSEVAGRRAVLHLPGADGDAPGETVADAEWLEPGRFDVEPVPWTAERGVYPGHTRHPFPSCYVCGPDNKDGLHIYPGRIAPGRTAADWLVPDDVSSATVWAALDCPGGWTIQLEERPSVLGRFAVRIDALPAPGSECVIVGELRGAQGRKSHPVTSLYDPSGQLLAVARATWIALA</sequence>
<dbReference type="AlphaFoldDB" id="A0A8J7KMV6"/>
<evidence type="ECO:0000313" key="1">
    <source>
        <dbReference type="EMBL" id="MBG6140944.1"/>
    </source>
</evidence>
<gene>
    <name evidence="1" type="ORF">IW245_007138</name>
</gene>
<dbReference type="EMBL" id="JADOUF010000001">
    <property type="protein sequence ID" value="MBG6140944.1"/>
    <property type="molecule type" value="Genomic_DNA"/>
</dbReference>
<dbReference type="Proteomes" id="UP000622552">
    <property type="component" value="Unassembled WGS sequence"/>
</dbReference>
<name>A0A8J7KMV6_9ACTN</name>
<reference evidence="1" key="1">
    <citation type="submission" date="2020-11" db="EMBL/GenBank/DDBJ databases">
        <title>Sequencing the genomes of 1000 actinobacteria strains.</title>
        <authorList>
            <person name="Klenk H.-P."/>
        </authorList>
    </citation>
    <scope>NUCLEOTIDE SEQUENCE</scope>
    <source>
        <strain evidence="1">DSM 45356</strain>
    </source>
</reference>
<protein>
    <recommendedName>
        <fullName evidence="3">Thioesterase superfamily protein</fullName>
    </recommendedName>
</protein>
<dbReference type="RefSeq" id="WP_197007436.1">
    <property type="nucleotide sequence ID" value="NZ_BONS01000019.1"/>
</dbReference>
<keyword evidence="2" id="KW-1185">Reference proteome</keyword>
<evidence type="ECO:0008006" key="3">
    <source>
        <dbReference type="Google" id="ProtNLM"/>
    </source>
</evidence>
<dbReference type="InterPro" id="IPR029069">
    <property type="entry name" value="HotDog_dom_sf"/>
</dbReference>
<organism evidence="1 2">
    <name type="scientific">Longispora fulva</name>
    <dbReference type="NCBI Taxonomy" id="619741"/>
    <lineage>
        <taxon>Bacteria</taxon>
        <taxon>Bacillati</taxon>
        <taxon>Actinomycetota</taxon>
        <taxon>Actinomycetes</taxon>
        <taxon>Micromonosporales</taxon>
        <taxon>Micromonosporaceae</taxon>
        <taxon>Longispora</taxon>
    </lineage>
</organism>
<comment type="caution">
    <text evidence="1">The sequence shown here is derived from an EMBL/GenBank/DDBJ whole genome shotgun (WGS) entry which is preliminary data.</text>
</comment>
<evidence type="ECO:0000313" key="2">
    <source>
        <dbReference type="Proteomes" id="UP000622552"/>
    </source>
</evidence>